<accession>A0ABS5AQU8</accession>
<evidence type="ECO:0000313" key="7">
    <source>
        <dbReference type="Proteomes" id="UP001519363"/>
    </source>
</evidence>
<comment type="caution">
    <text evidence="6">The sequence shown here is derived from an EMBL/GenBank/DDBJ whole genome shotgun (WGS) entry which is preliminary data.</text>
</comment>
<evidence type="ECO:0000256" key="2">
    <source>
        <dbReference type="ARBA" id="ARBA00022692"/>
    </source>
</evidence>
<gene>
    <name evidence="6" type="ORF">JOF53_007810</name>
</gene>
<keyword evidence="7" id="KW-1185">Reference proteome</keyword>
<keyword evidence="2 5" id="KW-0812">Transmembrane</keyword>
<dbReference type="PANTHER" id="PTHR42718">
    <property type="entry name" value="MAJOR FACILITATOR SUPERFAMILY MULTIDRUG TRANSPORTER MFSC"/>
    <property type="match status" value="1"/>
</dbReference>
<evidence type="ECO:0000256" key="5">
    <source>
        <dbReference type="SAM" id="Phobius"/>
    </source>
</evidence>
<feature type="transmembrane region" description="Helical" evidence="5">
    <location>
        <begin position="91"/>
        <end position="111"/>
    </location>
</feature>
<dbReference type="RefSeq" id="WP_209707667.1">
    <property type="nucleotide sequence ID" value="NZ_JAGIOO010000001.1"/>
</dbReference>
<dbReference type="SUPFAM" id="SSF103473">
    <property type="entry name" value="MFS general substrate transporter"/>
    <property type="match status" value="1"/>
</dbReference>
<organism evidence="6 7">
    <name type="scientific">Crossiella equi</name>
    <dbReference type="NCBI Taxonomy" id="130796"/>
    <lineage>
        <taxon>Bacteria</taxon>
        <taxon>Bacillati</taxon>
        <taxon>Actinomycetota</taxon>
        <taxon>Actinomycetes</taxon>
        <taxon>Pseudonocardiales</taxon>
        <taxon>Pseudonocardiaceae</taxon>
        <taxon>Crossiella</taxon>
    </lineage>
</organism>
<feature type="transmembrane region" description="Helical" evidence="5">
    <location>
        <begin position="57"/>
        <end position="79"/>
    </location>
</feature>
<evidence type="ECO:0000256" key="1">
    <source>
        <dbReference type="ARBA" id="ARBA00004141"/>
    </source>
</evidence>
<keyword evidence="4 5" id="KW-0472">Membrane</keyword>
<dbReference type="PANTHER" id="PTHR42718:SF42">
    <property type="entry name" value="EXPORT PROTEIN"/>
    <property type="match status" value="1"/>
</dbReference>
<dbReference type="Proteomes" id="UP001519363">
    <property type="component" value="Unassembled WGS sequence"/>
</dbReference>
<sequence length="213" mass="22462">MWTGVAGGGGLPGVFLSAVLVDVAGWRYLFALPVALVLVALAAVWRTVPDSREVARHAFDVVGSLVSVVAVIGLIFALHEGPEHGWPAPCTVFGLLVGVLGAAGSVVWELGHPAPLLDVRLFRELGLADGSVVLLVVFGVQAGVSVVLYPFFRSVFGWPGLLATVAITSALPRQRHGVASALNDVTREFGTALGVALLSWVHRPRRRPQNPSR</sequence>
<reference evidence="6 7" key="1">
    <citation type="submission" date="2021-03" db="EMBL/GenBank/DDBJ databases">
        <title>Sequencing the genomes of 1000 actinobacteria strains.</title>
        <authorList>
            <person name="Klenk H.-P."/>
        </authorList>
    </citation>
    <scope>NUCLEOTIDE SEQUENCE [LARGE SCALE GENOMIC DNA]</scope>
    <source>
        <strain evidence="6 7">DSM 44580</strain>
    </source>
</reference>
<keyword evidence="3 5" id="KW-1133">Transmembrane helix</keyword>
<feature type="transmembrane region" description="Helical" evidence="5">
    <location>
        <begin position="25"/>
        <end position="45"/>
    </location>
</feature>
<evidence type="ECO:0000313" key="6">
    <source>
        <dbReference type="EMBL" id="MBP2478938.1"/>
    </source>
</evidence>
<dbReference type="EMBL" id="JAGIOO010000001">
    <property type="protein sequence ID" value="MBP2478938.1"/>
    <property type="molecule type" value="Genomic_DNA"/>
</dbReference>
<protein>
    <submittedName>
        <fullName evidence="6">MFS family arabinose efflux permease</fullName>
    </submittedName>
</protein>
<dbReference type="InterPro" id="IPR036259">
    <property type="entry name" value="MFS_trans_sf"/>
</dbReference>
<name>A0ABS5AQU8_9PSEU</name>
<proteinExistence type="predicted"/>
<evidence type="ECO:0000256" key="4">
    <source>
        <dbReference type="ARBA" id="ARBA00023136"/>
    </source>
</evidence>
<evidence type="ECO:0000256" key="3">
    <source>
        <dbReference type="ARBA" id="ARBA00022989"/>
    </source>
</evidence>
<feature type="transmembrane region" description="Helical" evidence="5">
    <location>
        <begin position="132"/>
        <end position="152"/>
    </location>
</feature>
<comment type="subcellular location">
    <subcellularLocation>
        <location evidence="1">Membrane</location>
        <topology evidence="1">Multi-pass membrane protein</topology>
    </subcellularLocation>
</comment>
<dbReference type="Gene3D" id="1.20.1250.20">
    <property type="entry name" value="MFS general substrate transporter like domains"/>
    <property type="match status" value="1"/>
</dbReference>